<dbReference type="AlphaFoldDB" id="A0A0P9LFM7"/>
<evidence type="ECO:0000313" key="3">
    <source>
        <dbReference type="Proteomes" id="UP000050564"/>
    </source>
</evidence>
<evidence type="ECO:0000256" key="1">
    <source>
        <dbReference type="SAM" id="MobiDB-lite"/>
    </source>
</evidence>
<organism evidence="2 3">
    <name type="scientific">Pseudomonas cannabina</name>
    <dbReference type="NCBI Taxonomy" id="86840"/>
    <lineage>
        <taxon>Bacteria</taxon>
        <taxon>Pseudomonadati</taxon>
        <taxon>Pseudomonadota</taxon>
        <taxon>Gammaproteobacteria</taxon>
        <taxon>Pseudomonadales</taxon>
        <taxon>Pseudomonadaceae</taxon>
        <taxon>Pseudomonas</taxon>
    </lineage>
</organism>
<dbReference type="EMBL" id="LJPX01000218">
    <property type="protein sequence ID" value="KPW76328.1"/>
    <property type="molecule type" value="Genomic_DNA"/>
</dbReference>
<dbReference type="RefSeq" id="WP_054999658.1">
    <property type="nucleotide sequence ID" value="NZ_LJPX01000218.1"/>
</dbReference>
<accession>A0A0P9LFM7</accession>
<name>A0A0P9LFM7_PSECA</name>
<dbReference type="Proteomes" id="UP000050564">
    <property type="component" value="Unassembled WGS sequence"/>
</dbReference>
<dbReference type="PATRIC" id="fig|86840.3.peg.3202"/>
<dbReference type="Gene3D" id="1.20.5.190">
    <property type="match status" value="1"/>
</dbReference>
<reference evidence="2 3" key="1">
    <citation type="submission" date="2015-09" db="EMBL/GenBank/DDBJ databases">
        <title>Genome announcement of multiple Pseudomonas syringae strains.</title>
        <authorList>
            <person name="Thakur S."/>
            <person name="Wang P.W."/>
            <person name="Gong Y."/>
            <person name="Weir B.S."/>
            <person name="Guttman D.S."/>
        </authorList>
    </citation>
    <scope>NUCLEOTIDE SEQUENCE [LARGE SCALE GENOMIC DNA]</scope>
    <source>
        <strain evidence="2 3">ICMP2823</strain>
    </source>
</reference>
<comment type="caution">
    <text evidence="2">The sequence shown here is derived from an EMBL/GenBank/DDBJ whole genome shotgun (WGS) entry which is preliminary data.</text>
</comment>
<feature type="region of interest" description="Disordered" evidence="1">
    <location>
        <begin position="175"/>
        <end position="198"/>
    </location>
</feature>
<protein>
    <submittedName>
        <fullName evidence="2">Plasmid stability/partitioning protein</fullName>
    </submittedName>
</protein>
<dbReference type="CDD" id="cd23767">
    <property type="entry name" value="IQCD"/>
    <property type="match status" value="1"/>
</dbReference>
<evidence type="ECO:0000313" key="2">
    <source>
        <dbReference type="EMBL" id="KPW76328.1"/>
    </source>
</evidence>
<sequence>MTKIIGPSTLYITCSEHVDFKAPVINTSLSTTASDNPAISGPKSRSASQKPATEDPRDDAATIIQSAFRGYQVRANTVSVKQPVPGMIQTKIHGGFKGTPPEGTALADILNKLQDGATYTRLAVLGGAKSGMLIGTENGEDAQLPKELFQHAPPSSAVINGGYFVHKEKLRIDGNPDGVSAGKSDLGRPVGPTATRTDHVPVAPAWEHDNGQLRFANGQVAVTSGPMLALSGQQTKLGNADRFQYRLEGKDNPLNKLAGALTHASDANERAALSVLHHESNAPTDAVFHTLTANGQRSKGVKMEDWQTITCVGADPSGTRTGATKNAQVSTLNLDGGGSVFLGIRNEQGLMQIARGGDSKEGVRPVANVIAANSTVGGKQ</sequence>
<feature type="region of interest" description="Disordered" evidence="1">
    <location>
        <begin position="31"/>
        <end position="57"/>
    </location>
</feature>
<gene>
    <name evidence="2" type="ORF">ALO81_200018</name>
</gene>
<proteinExistence type="predicted"/>
<dbReference type="PROSITE" id="PS50096">
    <property type="entry name" value="IQ"/>
    <property type="match status" value="1"/>
</dbReference>
<feature type="compositionally biased region" description="Polar residues" evidence="1">
    <location>
        <begin position="31"/>
        <end position="51"/>
    </location>
</feature>
<dbReference type="InterPro" id="IPR000048">
    <property type="entry name" value="IQ_motif_EF-hand-BS"/>
</dbReference>
<dbReference type="Pfam" id="PF00612">
    <property type="entry name" value="IQ"/>
    <property type="match status" value="1"/>
</dbReference>